<name>B6Z1Y8_OCTKA</name>
<feature type="signal peptide" evidence="1">
    <location>
        <begin position="1"/>
        <end position="22"/>
    </location>
</feature>
<feature type="chain" id="PRO_5002853121" evidence="1">
    <location>
        <begin position="23"/>
        <end position="71"/>
    </location>
</feature>
<proteinExistence type="evidence at transcript level"/>
<sequence>MKGTTCVVLLCLLVVFAGLCESEANPRRAKGCSYKPCKVIKCKKYPKANCKSNAAVNCRAYFFVEGRRVKC</sequence>
<protein>
    <submittedName>
        <fullName evidence="2">NP1</fullName>
    </submittedName>
</protein>
<keyword evidence="1" id="KW-0732">Signal</keyword>
<evidence type="ECO:0000313" key="2">
    <source>
        <dbReference type="EMBL" id="ACJ22657.1"/>
    </source>
</evidence>
<dbReference type="EMBL" id="EU790611">
    <property type="protein sequence ID" value="ACJ22657.1"/>
    <property type="molecule type" value="mRNA"/>
</dbReference>
<dbReference type="AlphaFoldDB" id="B6Z1Y8"/>
<organism evidence="2">
    <name type="scientific">Octopus kaurna</name>
    <name type="common">Southern sand octopus</name>
    <dbReference type="NCBI Taxonomy" id="243731"/>
    <lineage>
        <taxon>Eukaryota</taxon>
        <taxon>Metazoa</taxon>
        <taxon>Spiralia</taxon>
        <taxon>Lophotrochozoa</taxon>
        <taxon>Mollusca</taxon>
        <taxon>Cephalopoda</taxon>
        <taxon>Coleoidea</taxon>
        <taxon>Octopodiformes</taxon>
        <taxon>Octopoda</taxon>
        <taxon>Incirrata</taxon>
        <taxon>Octopodidae</taxon>
        <taxon>Octopus</taxon>
    </lineage>
</organism>
<evidence type="ECO:0000256" key="1">
    <source>
        <dbReference type="SAM" id="SignalP"/>
    </source>
</evidence>
<accession>B6Z1Y8</accession>
<reference evidence="2" key="1">
    <citation type="journal article" date="2009" name="J. Mol. Evol.">
        <title>Tentacles of venom: toxic protein convergence in the Kingdom Animalia.</title>
        <authorList>
            <person name="Fry B.G."/>
            <person name="Roelants K."/>
            <person name="Norman J.A."/>
        </authorList>
    </citation>
    <scope>NUCLEOTIDE SEQUENCE</scope>
    <source>
        <strain evidence="2">OCKA4B0002C05</strain>
        <tissue evidence="2">Posterior saliva</tissue>
    </source>
</reference>